<evidence type="ECO:0000256" key="1">
    <source>
        <dbReference type="SAM" id="MobiDB-lite"/>
    </source>
</evidence>
<gene>
    <name evidence="2" type="ORF">chiPu_0026969</name>
</gene>
<accession>A0A401TK90</accession>
<feature type="non-terminal residue" evidence="2">
    <location>
        <position position="61"/>
    </location>
</feature>
<proteinExistence type="predicted"/>
<reference evidence="2 3" key="1">
    <citation type="journal article" date="2018" name="Nat. Ecol. Evol.">
        <title>Shark genomes provide insights into elasmobranch evolution and the origin of vertebrates.</title>
        <authorList>
            <person name="Hara Y"/>
            <person name="Yamaguchi K"/>
            <person name="Onimaru K"/>
            <person name="Kadota M"/>
            <person name="Koyanagi M"/>
            <person name="Keeley SD"/>
            <person name="Tatsumi K"/>
            <person name="Tanaka K"/>
            <person name="Motone F"/>
            <person name="Kageyama Y"/>
            <person name="Nozu R"/>
            <person name="Adachi N"/>
            <person name="Nishimura O"/>
            <person name="Nakagawa R"/>
            <person name="Tanegashima C"/>
            <person name="Kiyatake I"/>
            <person name="Matsumoto R"/>
            <person name="Murakumo K"/>
            <person name="Nishida K"/>
            <person name="Terakita A"/>
            <person name="Kuratani S"/>
            <person name="Sato K"/>
            <person name="Hyodo S Kuraku.S."/>
        </authorList>
    </citation>
    <scope>NUCLEOTIDE SEQUENCE [LARGE SCALE GENOMIC DNA]</scope>
</reference>
<protein>
    <submittedName>
        <fullName evidence="2">Uncharacterized protein</fullName>
    </submittedName>
</protein>
<feature type="region of interest" description="Disordered" evidence="1">
    <location>
        <begin position="19"/>
        <end position="49"/>
    </location>
</feature>
<organism evidence="2 3">
    <name type="scientific">Chiloscyllium punctatum</name>
    <name type="common">Brownbanded bambooshark</name>
    <name type="synonym">Hemiscyllium punctatum</name>
    <dbReference type="NCBI Taxonomy" id="137246"/>
    <lineage>
        <taxon>Eukaryota</taxon>
        <taxon>Metazoa</taxon>
        <taxon>Chordata</taxon>
        <taxon>Craniata</taxon>
        <taxon>Vertebrata</taxon>
        <taxon>Chondrichthyes</taxon>
        <taxon>Elasmobranchii</taxon>
        <taxon>Galeomorphii</taxon>
        <taxon>Galeoidea</taxon>
        <taxon>Orectolobiformes</taxon>
        <taxon>Hemiscylliidae</taxon>
        <taxon>Chiloscyllium</taxon>
    </lineage>
</organism>
<dbReference type="Proteomes" id="UP000287033">
    <property type="component" value="Unassembled WGS sequence"/>
</dbReference>
<evidence type="ECO:0000313" key="2">
    <source>
        <dbReference type="EMBL" id="GCC43033.1"/>
    </source>
</evidence>
<sequence>MDREAGCFPFPWHRFQADFGSGGESSRGSPAISPLKSSEGGIPIPVGGRGTLCRKASGVGA</sequence>
<comment type="caution">
    <text evidence="2">The sequence shown here is derived from an EMBL/GenBank/DDBJ whole genome shotgun (WGS) entry which is preliminary data.</text>
</comment>
<name>A0A401TK90_CHIPU</name>
<dbReference type="AlphaFoldDB" id="A0A401TK90"/>
<dbReference type="EMBL" id="BEZZ01091595">
    <property type="protein sequence ID" value="GCC43033.1"/>
    <property type="molecule type" value="Genomic_DNA"/>
</dbReference>
<keyword evidence="3" id="KW-1185">Reference proteome</keyword>
<evidence type="ECO:0000313" key="3">
    <source>
        <dbReference type="Proteomes" id="UP000287033"/>
    </source>
</evidence>